<dbReference type="AlphaFoldDB" id="A0A167THK1"/>
<accession>A0A167THK1</accession>
<protein>
    <recommendedName>
        <fullName evidence="3">F-box domain-containing protein</fullName>
    </recommendedName>
</protein>
<sequence>MPLLASIDLGCRQGLKMKMIFRERPFPAGVPWLTTARLVDIDIQTIHLWLPAFESLRSLQLEGVYINTKHSDHLVHDDYHVFREALMALPSLRHLELFVKTFIVPTGPSRLPILLPMIQHLDVRYGRSPFSLNKPLRCIIATSLITLSLSNQNNNKPLEPEPTLSLELHFPSLQHLILVNVIGAVPDLTTLARTFPYIERLTFKPASTRNADALLYNIDHVLDTILYGAGDGDRVGNNAHSGLLWSQLQSIALSTCREALDVPRLQSAIIKLQAAGHPIRELLLPQEVHHALIEVGEIIEIKEFYVDWPTPFEW</sequence>
<name>A0A167THK1_9AGAM</name>
<dbReference type="EMBL" id="KV418223">
    <property type="protein sequence ID" value="KZP02947.1"/>
    <property type="molecule type" value="Genomic_DNA"/>
</dbReference>
<dbReference type="Proteomes" id="UP000076532">
    <property type="component" value="Unassembled WGS sequence"/>
</dbReference>
<gene>
    <name evidence="1" type="ORF">FIBSPDRAFT_534547</name>
</gene>
<proteinExistence type="predicted"/>
<keyword evidence="2" id="KW-1185">Reference proteome</keyword>
<organism evidence="1 2">
    <name type="scientific">Athelia psychrophila</name>
    <dbReference type="NCBI Taxonomy" id="1759441"/>
    <lineage>
        <taxon>Eukaryota</taxon>
        <taxon>Fungi</taxon>
        <taxon>Dikarya</taxon>
        <taxon>Basidiomycota</taxon>
        <taxon>Agaricomycotina</taxon>
        <taxon>Agaricomycetes</taxon>
        <taxon>Agaricomycetidae</taxon>
        <taxon>Atheliales</taxon>
        <taxon>Atheliaceae</taxon>
        <taxon>Athelia</taxon>
    </lineage>
</organism>
<reference evidence="1 2" key="1">
    <citation type="journal article" date="2016" name="Mol. Biol. Evol.">
        <title>Comparative Genomics of Early-Diverging Mushroom-Forming Fungi Provides Insights into the Origins of Lignocellulose Decay Capabilities.</title>
        <authorList>
            <person name="Nagy L.G."/>
            <person name="Riley R."/>
            <person name="Tritt A."/>
            <person name="Adam C."/>
            <person name="Daum C."/>
            <person name="Floudas D."/>
            <person name="Sun H."/>
            <person name="Yadav J.S."/>
            <person name="Pangilinan J."/>
            <person name="Larsson K.H."/>
            <person name="Matsuura K."/>
            <person name="Barry K."/>
            <person name="Labutti K."/>
            <person name="Kuo R."/>
            <person name="Ohm R.A."/>
            <person name="Bhattacharya S.S."/>
            <person name="Shirouzu T."/>
            <person name="Yoshinaga Y."/>
            <person name="Martin F.M."/>
            <person name="Grigoriev I.V."/>
            <person name="Hibbett D.S."/>
        </authorList>
    </citation>
    <scope>NUCLEOTIDE SEQUENCE [LARGE SCALE GENOMIC DNA]</scope>
    <source>
        <strain evidence="1 2">CBS 109695</strain>
    </source>
</reference>
<evidence type="ECO:0000313" key="2">
    <source>
        <dbReference type="Proteomes" id="UP000076532"/>
    </source>
</evidence>
<dbReference type="OrthoDB" id="3203373at2759"/>
<evidence type="ECO:0008006" key="3">
    <source>
        <dbReference type="Google" id="ProtNLM"/>
    </source>
</evidence>
<dbReference type="Gene3D" id="3.80.10.10">
    <property type="entry name" value="Ribonuclease Inhibitor"/>
    <property type="match status" value="1"/>
</dbReference>
<dbReference type="SUPFAM" id="SSF52047">
    <property type="entry name" value="RNI-like"/>
    <property type="match status" value="1"/>
</dbReference>
<dbReference type="InterPro" id="IPR032675">
    <property type="entry name" value="LRR_dom_sf"/>
</dbReference>
<evidence type="ECO:0000313" key="1">
    <source>
        <dbReference type="EMBL" id="KZP02947.1"/>
    </source>
</evidence>